<evidence type="ECO:0000259" key="18">
    <source>
        <dbReference type="PROSITE" id="PS51104"/>
    </source>
</evidence>
<reference evidence="19" key="1">
    <citation type="submission" date="2021-05" db="EMBL/GenBank/DDBJ databases">
        <title>Novel Bacillus species.</title>
        <authorList>
            <person name="Liu G."/>
        </authorList>
    </citation>
    <scope>NUCLEOTIDE SEQUENCE</scope>
    <source>
        <strain evidence="19 21">FJAT-50051</strain>
    </source>
</reference>
<evidence type="ECO:0000256" key="6">
    <source>
        <dbReference type="ARBA" id="ARBA00022448"/>
    </source>
</evidence>
<evidence type="ECO:0000256" key="10">
    <source>
        <dbReference type="ARBA" id="ARBA00022679"/>
    </source>
</evidence>
<dbReference type="GO" id="GO:0022872">
    <property type="term" value="F:protein-N(PI)-phosphohistidine-mannitol phosphotransferase system transmembrane transporter activity"/>
    <property type="evidence" value="ECO:0007669"/>
    <property type="project" value="InterPro"/>
</dbReference>
<comment type="function">
    <text evidence="2">The phosphoenolpyruvate-dependent sugar phosphotransferase system (sugar PTS), a major carbohydrate active transport system, catalyzes the phosphorylation of incoming sugar substrates concomitantly with their translocation across the cell membrane. The enzyme II CmtAB PTS system is involved in D-mannitol transport.</text>
</comment>
<evidence type="ECO:0000256" key="12">
    <source>
        <dbReference type="ARBA" id="ARBA00022692"/>
    </source>
</evidence>
<dbReference type="InterPro" id="IPR029503">
    <property type="entry name" value="PTS_EIIB_mannitol"/>
</dbReference>
<evidence type="ECO:0000256" key="3">
    <source>
        <dbReference type="ARBA" id="ARBA00004651"/>
    </source>
</evidence>
<dbReference type="GO" id="GO:0005886">
    <property type="term" value="C:plasma membrane"/>
    <property type="evidence" value="ECO:0007669"/>
    <property type="project" value="UniProtKB-SubCell"/>
</dbReference>
<dbReference type="InterPro" id="IPR013014">
    <property type="entry name" value="PTS_EIIC_2"/>
</dbReference>
<feature type="domain" description="PTS EIIC type-2" evidence="18">
    <location>
        <begin position="4"/>
        <end position="321"/>
    </location>
</feature>
<keyword evidence="6" id="KW-0813">Transport</keyword>
<feature type="domain" description="PTS EIIB type-2" evidence="17">
    <location>
        <begin position="385"/>
        <end position="479"/>
    </location>
</feature>
<dbReference type="Gene3D" id="3.40.50.2300">
    <property type="match status" value="1"/>
</dbReference>
<dbReference type="InterPro" id="IPR003501">
    <property type="entry name" value="PTS_EIIB_2/3"/>
</dbReference>
<evidence type="ECO:0000256" key="16">
    <source>
        <dbReference type="SAM" id="Phobius"/>
    </source>
</evidence>
<feature type="transmembrane region" description="Helical" evidence="16">
    <location>
        <begin position="40"/>
        <end position="58"/>
    </location>
</feature>
<protein>
    <recommendedName>
        <fullName evidence="5">PTS system mannitol-specific EIICB component</fullName>
        <ecNumber evidence="4">2.7.1.197</ecNumber>
    </recommendedName>
    <alternativeName>
        <fullName evidence="15">EIICB-Mtl</fullName>
    </alternativeName>
</protein>
<evidence type="ECO:0000256" key="2">
    <source>
        <dbReference type="ARBA" id="ARBA00002434"/>
    </source>
</evidence>
<gene>
    <name evidence="20" type="ORF">KHB02_028410</name>
    <name evidence="19" type="ORF">KHB02_40850</name>
</gene>
<dbReference type="GO" id="GO:0090563">
    <property type="term" value="F:protein-phosphocysteine-sugar phosphotransferase activity"/>
    <property type="evidence" value="ECO:0007669"/>
    <property type="project" value="TreeGrafter"/>
</dbReference>
<feature type="transmembrane region" description="Helical" evidence="16">
    <location>
        <begin position="12"/>
        <end position="34"/>
    </location>
</feature>
<accession>A0A942TA30</accession>
<dbReference type="SUPFAM" id="SSF52794">
    <property type="entry name" value="PTS system IIB component-like"/>
    <property type="match status" value="1"/>
</dbReference>
<dbReference type="InterPro" id="IPR013011">
    <property type="entry name" value="PTS_EIIB_2"/>
</dbReference>
<dbReference type="EMBL" id="JAGYPE020000103">
    <property type="protein sequence ID" value="MCH6269458.1"/>
    <property type="molecule type" value="Genomic_DNA"/>
</dbReference>
<evidence type="ECO:0000256" key="7">
    <source>
        <dbReference type="ARBA" id="ARBA00022475"/>
    </source>
</evidence>
<comment type="catalytic activity">
    <reaction evidence="1">
        <text>D-mannitol(out) + N(pros)-phospho-L-histidyl-[protein] = D-mannitol 1-phosphate(in) + L-histidyl-[protein]</text>
        <dbReference type="Rhea" id="RHEA:33363"/>
        <dbReference type="Rhea" id="RHEA-COMP:9745"/>
        <dbReference type="Rhea" id="RHEA-COMP:9746"/>
        <dbReference type="ChEBI" id="CHEBI:16899"/>
        <dbReference type="ChEBI" id="CHEBI:29979"/>
        <dbReference type="ChEBI" id="CHEBI:61381"/>
        <dbReference type="ChEBI" id="CHEBI:64837"/>
        <dbReference type="EC" id="2.7.1.197"/>
    </reaction>
</comment>
<sequence>MMKLAQLLSAIVYQNIGVILTAGIIDGIFGIYGWLYNDRILLLLNPIYNILLPILLGYTGGRLIGGQRGAVVAAIVTYGLTLSSPTPTILGAMIIGPLAGWVIKMLDHVLKKKLPGAGYELLIGNVLAAIIATIFTILCFFYVGQIFSSIADWLTRLLEAIIHSGLLPLTAIIIESAKVLFFNNIINFGILGPIGIQQAKELGKSIFFLLEANPGPGLGVLLAYLIKTKNEQRKEAKLAIFIQLLGGIHEVYFPYVLMNPLLIISLILGGMVGTLTFQIFNVGLVGLPSPGSIFLLVGLAPKEDILVVILGVFLAATTSFFCSIFLLKRVSDSAQLKEKYEVNHFFHFGKQKKQEEKAMPDPSPLLPINTEIPEKRDLSQINKIKNIIFVCEAGMGSSATGATFLRKKLAQANLSIEVENSSISEIPEYGDLIICHKRFLSVVQKTVPNKTCYPLSSFTNMKYYDELVEQLYKLMPSQSQVQEENIEI</sequence>
<keyword evidence="10" id="KW-0808">Transferase</keyword>
<evidence type="ECO:0000313" key="21">
    <source>
        <dbReference type="Proteomes" id="UP000677265"/>
    </source>
</evidence>
<evidence type="ECO:0000256" key="8">
    <source>
        <dbReference type="ARBA" id="ARBA00022553"/>
    </source>
</evidence>
<dbReference type="AlphaFoldDB" id="A0A942TA30"/>
<evidence type="ECO:0000256" key="9">
    <source>
        <dbReference type="ARBA" id="ARBA00022597"/>
    </source>
</evidence>
<organism evidence="19">
    <name type="scientific">Neobacillus citreus</name>
    <dbReference type="NCBI Taxonomy" id="2833578"/>
    <lineage>
        <taxon>Bacteria</taxon>
        <taxon>Bacillati</taxon>
        <taxon>Bacillota</taxon>
        <taxon>Bacilli</taxon>
        <taxon>Bacillales</taxon>
        <taxon>Bacillaceae</taxon>
        <taxon>Neobacillus</taxon>
    </lineage>
</organism>
<dbReference type="InterPro" id="IPR036095">
    <property type="entry name" value="PTS_EIIB-like_sf"/>
</dbReference>
<dbReference type="EC" id="2.7.1.197" evidence="4"/>
<evidence type="ECO:0000256" key="15">
    <source>
        <dbReference type="ARBA" id="ARBA00033349"/>
    </source>
</evidence>
<proteinExistence type="predicted"/>
<dbReference type="CDD" id="cd05567">
    <property type="entry name" value="PTS_IIB_mannitol"/>
    <property type="match status" value="1"/>
</dbReference>
<feature type="transmembrane region" description="Helical" evidence="16">
    <location>
        <begin position="305"/>
        <end position="327"/>
    </location>
</feature>
<keyword evidence="13 16" id="KW-1133">Transmembrane helix</keyword>
<dbReference type="InterPro" id="IPR003352">
    <property type="entry name" value="PTS_EIIC"/>
</dbReference>
<dbReference type="Pfam" id="PF02378">
    <property type="entry name" value="PTS_EIIC"/>
    <property type="match status" value="1"/>
</dbReference>
<dbReference type="EMBL" id="JAGYPE010000009">
    <property type="protein sequence ID" value="MBS4187728.1"/>
    <property type="molecule type" value="Genomic_DNA"/>
</dbReference>
<keyword evidence="7" id="KW-1003">Cell membrane</keyword>
<feature type="transmembrane region" description="Helical" evidence="16">
    <location>
        <begin position="70"/>
        <end position="103"/>
    </location>
</feature>
<keyword evidence="12 16" id="KW-0812">Transmembrane</keyword>
<keyword evidence="11" id="KW-0598">Phosphotransferase system</keyword>
<dbReference type="Pfam" id="PF02302">
    <property type="entry name" value="PTS_IIB"/>
    <property type="match status" value="1"/>
</dbReference>
<dbReference type="InterPro" id="IPR050893">
    <property type="entry name" value="Sugar_PTS"/>
</dbReference>
<dbReference type="PANTHER" id="PTHR30181">
    <property type="entry name" value="MANNITOL PERMEASE IIC COMPONENT"/>
    <property type="match status" value="1"/>
</dbReference>
<evidence type="ECO:0000256" key="5">
    <source>
        <dbReference type="ARBA" id="ARBA00021825"/>
    </source>
</evidence>
<keyword evidence="8" id="KW-0597">Phosphoprotein</keyword>
<dbReference type="PANTHER" id="PTHR30181:SF2">
    <property type="entry name" value="PTS SYSTEM MANNITOL-SPECIFIC EIICBA COMPONENT"/>
    <property type="match status" value="1"/>
</dbReference>
<dbReference type="GO" id="GO:0009401">
    <property type="term" value="P:phosphoenolpyruvate-dependent sugar phosphotransferase system"/>
    <property type="evidence" value="ECO:0007669"/>
    <property type="project" value="UniProtKB-KW"/>
</dbReference>
<comment type="subcellular location">
    <subcellularLocation>
        <location evidence="3">Cell membrane</location>
        <topology evidence="3">Multi-pass membrane protein</topology>
    </subcellularLocation>
</comment>
<evidence type="ECO:0000259" key="17">
    <source>
        <dbReference type="PROSITE" id="PS51099"/>
    </source>
</evidence>
<feature type="transmembrane region" description="Helical" evidence="16">
    <location>
        <begin position="123"/>
        <end position="144"/>
    </location>
</feature>
<evidence type="ECO:0000313" key="20">
    <source>
        <dbReference type="EMBL" id="MCH6269458.1"/>
    </source>
</evidence>
<evidence type="ECO:0000313" key="19">
    <source>
        <dbReference type="EMBL" id="MBS4187728.1"/>
    </source>
</evidence>
<evidence type="ECO:0000256" key="13">
    <source>
        <dbReference type="ARBA" id="ARBA00022989"/>
    </source>
</evidence>
<dbReference type="RefSeq" id="WP_213147557.1">
    <property type="nucleotide sequence ID" value="NZ_JAGYPE020000103.1"/>
</dbReference>
<dbReference type="PROSITE" id="PS51099">
    <property type="entry name" value="PTS_EIIB_TYPE_2"/>
    <property type="match status" value="1"/>
</dbReference>
<dbReference type="PROSITE" id="PS51104">
    <property type="entry name" value="PTS_EIIC_TYPE_2"/>
    <property type="match status" value="1"/>
</dbReference>
<comment type="caution">
    <text evidence="19">The sequence shown here is derived from an EMBL/GenBank/DDBJ whole genome shotgun (WGS) entry which is preliminary data.</text>
</comment>
<dbReference type="Proteomes" id="UP000677265">
    <property type="component" value="Unassembled WGS sequence"/>
</dbReference>
<evidence type="ECO:0000256" key="14">
    <source>
        <dbReference type="ARBA" id="ARBA00023136"/>
    </source>
</evidence>
<evidence type="ECO:0000256" key="4">
    <source>
        <dbReference type="ARBA" id="ARBA00011909"/>
    </source>
</evidence>
<name>A0A942TA30_9BACI</name>
<keyword evidence="9" id="KW-0762">Sugar transport</keyword>
<feature type="transmembrane region" description="Helical" evidence="16">
    <location>
        <begin position="206"/>
        <end position="226"/>
    </location>
</feature>
<feature type="transmembrane region" description="Helical" evidence="16">
    <location>
        <begin position="261"/>
        <end position="284"/>
    </location>
</feature>
<evidence type="ECO:0000256" key="11">
    <source>
        <dbReference type="ARBA" id="ARBA00022683"/>
    </source>
</evidence>
<evidence type="ECO:0000256" key="1">
    <source>
        <dbReference type="ARBA" id="ARBA00001655"/>
    </source>
</evidence>
<keyword evidence="21" id="KW-1185">Reference proteome</keyword>
<keyword evidence="14 16" id="KW-0472">Membrane</keyword>